<keyword evidence="16" id="KW-1185">Reference proteome</keyword>
<evidence type="ECO:0000313" key="16">
    <source>
        <dbReference type="Proteomes" id="UP000324748"/>
    </source>
</evidence>
<evidence type="ECO:0000256" key="11">
    <source>
        <dbReference type="ARBA" id="ARBA00070174"/>
    </source>
</evidence>
<feature type="region of interest" description="Disordered" evidence="14">
    <location>
        <begin position="1"/>
        <end position="48"/>
    </location>
</feature>
<dbReference type="Gene3D" id="1.25.40.40">
    <property type="entry name" value="Cytochrome c oxidase, subunit Va/VI"/>
    <property type="match status" value="1"/>
</dbReference>
<dbReference type="InterPro" id="IPR036545">
    <property type="entry name" value="Cyt_c_oxidase_su5A/6_sf"/>
</dbReference>
<dbReference type="OrthoDB" id="2501130at2759"/>
<dbReference type="AlphaFoldDB" id="A0A5B0NFQ4"/>
<comment type="function">
    <text evidence="13">Component of the cytochrome c oxidase, the last enzyme in the mitochondrial electron transport chain which drives oxidative phosphorylation. The respiratory chain contains 3 multisubunit complexes succinate dehydrogenase (complex II, CII), ubiquinol-cytochrome c oxidoreductase (cytochrome b-c1 complex, complex III, CIII) and cytochrome c oxidase (complex IV, CIV), that cooperate to transfer electrons derived from NADH and succinate to molecular oxygen, creating an electrochemical gradient over the inner membrane that drives transmembrane transport and the ATP synthase. Cytochrome c oxidase is the component of the respiratory chain that catalyzes the reduction of oxygen to water. Electrons originating from reduced cytochrome c in the intermembrane space (IMS) are transferred via the dinuclear copper A center (CU(A)) of subunit 2 and heme A of subunit 1 to the active site in subunit 1, a binuclear center (BNC) formed by heme A3 and copper B (CU(B)). The BNC reduces molecular oxygen to 2 water molecules using 4 electrons from cytochrome c in the IMS and 4 protons from the mitochondrial matrix.</text>
</comment>
<name>A0A5B0NFQ4_PUCGR</name>
<keyword evidence="10 13" id="KW-0472">Membrane</keyword>
<protein>
    <recommendedName>
        <fullName evidence="11 13">Cytochrome c oxidase subunit 6, mitochondrial</fullName>
    </recommendedName>
    <alternativeName>
        <fullName evidence="12 13">Cytochrome c oxidase polypeptide VI</fullName>
    </alternativeName>
</protein>
<keyword evidence="6 13" id="KW-0999">Mitochondrion inner membrane</keyword>
<evidence type="ECO:0000256" key="9">
    <source>
        <dbReference type="ARBA" id="ARBA00023128"/>
    </source>
</evidence>
<gene>
    <name evidence="15" type="primary">COX6_2</name>
    <name evidence="15" type="ORF">PGT21_030825</name>
</gene>
<comment type="subcellular location">
    <subcellularLocation>
        <location evidence="1 13">Mitochondrion inner membrane</location>
        <topology evidence="1 13">Peripheral membrane protein</topology>
        <orientation evidence="1 13">Matrix side</orientation>
    </subcellularLocation>
</comment>
<reference evidence="15 16" key="1">
    <citation type="submission" date="2019-05" db="EMBL/GenBank/DDBJ databases">
        <title>Emergence of the Ug99 lineage of the wheat stem rust pathogen through somatic hybridization.</title>
        <authorList>
            <person name="Li F."/>
            <person name="Upadhyaya N.M."/>
            <person name="Sperschneider J."/>
            <person name="Matny O."/>
            <person name="Nguyen-Phuc H."/>
            <person name="Mago R."/>
            <person name="Raley C."/>
            <person name="Miller M.E."/>
            <person name="Silverstein K.A.T."/>
            <person name="Henningsen E."/>
            <person name="Hirsch C.D."/>
            <person name="Visser B."/>
            <person name="Pretorius Z.A."/>
            <person name="Steffenson B.J."/>
            <person name="Schwessinger B."/>
            <person name="Dodds P.N."/>
            <person name="Figueroa M."/>
        </authorList>
    </citation>
    <scope>NUCLEOTIDE SEQUENCE [LARGE SCALE GENOMIC DNA]</scope>
    <source>
        <strain evidence="15">21-0</strain>
    </source>
</reference>
<evidence type="ECO:0000256" key="12">
    <source>
        <dbReference type="ARBA" id="ARBA00082700"/>
    </source>
</evidence>
<evidence type="ECO:0000256" key="3">
    <source>
        <dbReference type="ARBA" id="ARBA00007972"/>
    </source>
</evidence>
<comment type="caution">
    <text evidence="15">The sequence shown here is derived from an EMBL/GenBank/DDBJ whole genome shotgun (WGS) entry which is preliminary data.</text>
</comment>
<evidence type="ECO:0000256" key="6">
    <source>
        <dbReference type="ARBA" id="ARBA00022792"/>
    </source>
</evidence>
<dbReference type="InterPro" id="IPR003204">
    <property type="entry name" value="Cyt_c_oxidase_su5A/6"/>
</dbReference>
<dbReference type="Proteomes" id="UP000324748">
    <property type="component" value="Unassembled WGS sequence"/>
</dbReference>
<accession>A0A5B0NFQ4</accession>
<keyword evidence="9 13" id="KW-0496">Mitochondrion</keyword>
<dbReference type="GO" id="GO:0006123">
    <property type="term" value="P:mitochondrial electron transport, cytochrome c to oxygen"/>
    <property type="evidence" value="ECO:0007669"/>
    <property type="project" value="UniProtKB-UniRule"/>
</dbReference>
<keyword evidence="5 13" id="KW-0479">Metal-binding</keyword>
<dbReference type="PANTHER" id="PTHR14200">
    <property type="entry name" value="CYTOCHROME C OXIDASE POLYPEPTIDE"/>
    <property type="match status" value="1"/>
</dbReference>
<evidence type="ECO:0000256" key="8">
    <source>
        <dbReference type="ARBA" id="ARBA00023004"/>
    </source>
</evidence>
<evidence type="ECO:0000256" key="2">
    <source>
        <dbReference type="ARBA" id="ARBA00004673"/>
    </source>
</evidence>
<dbReference type="CDD" id="cd00923">
    <property type="entry name" value="Cyt_c_Oxidase_Va"/>
    <property type="match status" value="1"/>
</dbReference>
<evidence type="ECO:0000256" key="14">
    <source>
        <dbReference type="SAM" id="MobiDB-lite"/>
    </source>
</evidence>
<keyword evidence="7 13" id="KW-0809">Transit peptide</keyword>
<comment type="subunit">
    <text evidence="13">Component of the cytochrome c oxidase (complex IV, CIV), a multisubunit enzyme composed of a catalytic core of 3 subunits and several supernumerary subunits.</text>
</comment>
<evidence type="ECO:0000256" key="10">
    <source>
        <dbReference type="ARBA" id="ARBA00023136"/>
    </source>
</evidence>
<dbReference type="EMBL" id="VSWC01000105">
    <property type="protein sequence ID" value="KAA1087404.1"/>
    <property type="molecule type" value="Genomic_DNA"/>
</dbReference>
<dbReference type="Pfam" id="PF02284">
    <property type="entry name" value="COX5A"/>
    <property type="match status" value="1"/>
</dbReference>
<sequence>MRLLTNQIERRTQPNRTTPKNTSVIFFHKTGSPQKPPKTIKESFTRKTTSTAEPTPIKMFFPAQLLIRRSLINPVPRLNLKSTGSSQKIIRQSSLITIQRTYSAGHAADESFSAFNERYTQFFEGVQDLFELQRGLNNCFAYDLVPAVPTVEAALRAARRVNDLPTAIRIFEGLKEKVENKGQYQAYLDELKPLRDELGVPTKEEMYGQAI</sequence>
<evidence type="ECO:0000256" key="1">
    <source>
        <dbReference type="ARBA" id="ARBA00004443"/>
    </source>
</evidence>
<comment type="similarity">
    <text evidence="3 13">Belongs to the cytochrome c oxidase subunit 5A family.</text>
</comment>
<evidence type="ECO:0000256" key="5">
    <source>
        <dbReference type="ARBA" id="ARBA00022723"/>
    </source>
</evidence>
<comment type="pathway">
    <text evidence="2 13">Energy metabolism; oxidative phosphorylation.</text>
</comment>
<evidence type="ECO:0000256" key="4">
    <source>
        <dbReference type="ARBA" id="ARBA00022617"/>
    </source>
</evidence>
<evidence type="ECO:0000256" key="7">
    <source>
        <dbReference type="ARBA" id="ARBA00022946"/>
    </source>
</evidence>
<evidence type="ECO:0000256" key="13">
    <source>
        <dbReference type="RuleBase" id="RU368103"/>
    </source>
</evidence>
<dbReference type="GO" id="GO:0005743">
    <property type="term" value="C:mitochondrial inner membrane"/>
    <property type="evidence" value="ECO:0007669"/>
    <property type="project" value="UniProtKB-SubCell"/>
</dbReference>
<proteinExistence type="inferred from homology"/>
<evidence type="ECO:0000313" key="15">
    <source>
        <dbReference type="EMBL" id="KAA1087404.1"/>
    </source>
</evidence>
<keyword evidence="4 13" id="KW-0349">Heme</keyword>
<keyword evidence="8 13" id="KW-0408">Iron</keyword>
<dbReference type="SUPFAM" id="SSF48479">
    <property type="entry name" value="Cytochrome c oxidase subunit E"/>
    <property type="match status" value="1"/>
</dbReference>
<feature type="compositionally biased region" description="Polar residues" evidence="14">
    <location>
        <begin position="14"/>
        <end position="24"/>
    </location>
</feature>
<dbReference type="GO" id="GO:0045277">
    <property type="term" value="C:respiratory chain complex IV"/>
    <property type="evidence" value="ECO:0007669"/>
    <property type="project" value="UniProtKB-UniRule"/>
</dbReference>
<organism evidence="15 16">
    <name type="scientific">Puccinia graminis f. sp. tritici</name>
    <dbReference type="NCBI Taxonomy" id="56615"/>
    <lineage>
        <taxon>Eukaryota</taxon>
        <taxon>Fungi</taxon>
        <taxon>Dikarya</taxon>
        <taxon>Basidiomycota</taxon>
        <taxon>Pucciniomycotina</taxon>
        <taxon>Pucciniomycetes</taxon>
        <taxon>Pucciniales</taxon>
        <taxon>Pucciniaceae</taxon>
        <taxon>Puccinia</taxon>
    </lineage>
</organism>
<dbReference type="PANTHER" id="PTHR14200:SF11">
    <property type="entry name" value="CYTOCHROME C OXIDASE SUBUNIT 5A, MITOCHONDRIAL"/>
    <property type="match status" value="1"/>
</dbReference>
<dbReference type="GO" id="GO:0046872">
    <property type="term" value="F:metal ion binding"/>
    <property type="evidence" value="ECO:0007669"/>
    <property type="project" value="UniProtKB-UniRule"/>
</dbReference>
<dbReference type="FunFam" id="1.25.40.40:FF:000001">
    <property type="entry name" value="Cytochrome c oxidase subunit VI"/>
    <property type="match status" value="1"/>
</dbReference>
<dbReference type="UniPathway" id="UPA00705"/>